<gene>
    <name evidence="11" type="ORF">W97_05693</name>
</gene>
<keyword evidence="5" id="KW-0406">Ion transport</keyword>
<evidence type="ECO:0000256" key="6">
    <source>
        <dbReference type="ARBA" id="ARBA00023136"/>
    </source>
</evidence>
<feature type="transmembrane region" description="Helical" evidence="9">
    <location>
        <begin position="388"/>
        <end position="408"/>
    </location>
</feature>
<keyword evidence="6 9" id="KW-0472">Membrane</keyword>
<protein>
    <recommendedName>
        <fullName evidence="10">Potassium channel domain-containing protein</fullName>
    </recommendedName>
</protein>
<feature type="transmembrane region" description="Helical" evidence="9">
    <location>
        <begin position="94"/>
        <end position="117"/>
    </location>
</feature>
<feature type="transmembrane region" description="Helical" evidence="9">
    <location>
        <begin position="129"/>
        <end position="147"/>
    </location>
</feature>
<dbReference type="PANTHER" id="PTHR11003:SF301">
    <property type="entry name" value="POTASSIUM CHANNEL PROTEIN"/>
    <property type="match status" value="1"/>
</dbReference>
<dbReference type="OMA" id="SFEEWAW"/>
<keyword evidence="3 9" id="KW-0812">Transmembrane</keyword>
<evidence type="ECO:0000256" key="9">
    <source>
        <dbReference type="SAM" id="Phobius"/>
    </source>
</evidence>
<name>R7YWI6_CONA1</name>
<dbReference type="PANTHER" id="PTHR11003">
    <property type="entry name" value="POTASSIUM CHANNEL, SUBFAMILY K"/>
    <property type="match status" value="1"/>
</dbReference>
<keyword evidence="4 9" id="KW-1133">Transmembrane helix</keyword>
<feature type="region of interest" description="Disordered" evidence="8">
    <location>
        <begin position="660"/>
        <end position="728"/>
    </location>
</feature>
<comment type="subcellular location">
    <subcellularLocation>
        <location evidence="1">Membrane</location>
        <topology evidence="1">Multi-pass membrane protein</topology>
    </subcellularLocation>
</comment>
<feature type="compositionally biased region" description="Basic and acidic residues" evidence="8">
    <location>
        <begin position="681"/>
        <end position="693"/>
    </location>
</feature>
<keyword evidence="12" id="KW-1185">Reference proteome</keyword>
<evidence type="ECO:0000256" key="7">
    <source>
        <dbReference type="ARBA" id="ARBA00023303"/>
    </source>
</evidence>
<evidence type="ECO:0000256" key="2">
    <source>
        <dbReference type="ARBA" id="ARBA00022448"/>
    </source>
</evidence>
<proteinExistence type="predicted"/>
<dbReference type="Pfam" id="PF07885">
    <property type="entry name" value="Ion_trans_2"/>
    <property type="match status" value="2"/>
</dbReference>
<evidence type="ECO:0000256" key="3">
    <source>
        <dbReference type="ARBA" id="ARBA00022692"/>
    </source>
</evidence>
<keyword evidence="2" id="KW-0813">Transport</keyword>
<dbReference type="EMBL" id="JH767579">
    <property type="protein sequence ID" value="EON66300.1"/>
    <property type="molecule type" value="Genomic_DNA"/>
</dbReference>
<feature type="transmembrane region" description="Helical" evidence="9">
    <location>
        <begin position="209"/>
        <end position="227"/>
    </location>
</feature>
<feature type="transmembrane region" description="Helical" evidence="9">
    <location>
        <begin position="266"/>
        <end position="289"/>
    </location>
</feature>
<dbReference type="Proteomes" id="UP000016924">
    <property type="component" value="Unassembled WGS sequence"/>
</dbReference>
<feature type="compositionally biased region" description="Basic and acidic residues" evidence="8">
    <location>
        <begin position="660"/>
        <end position="674"/>
    </location>
</feature>
<feature type="domain" description="Potassium channel" evidence="10">
    <location>
        <begin position="370"/>
        <end position="443"/>
    </location>
</feature>
<evidence type="ECO:0000259" key="10">
    <source>
        <dbReference type="Pfam" id="PF07885"/>
    </source>
</evidence>
<evidence type="ECO:0000313" key="12">
    <source>
        <dbReference type="Proteomes" id="UP000016924"/>
    </source>
</evidence>
<sequence length="728" mass="81418">MTEPAPTEAVGDAAQDVEDNPYEHQQKQEEKEEQDFLDPSRWWLASTAIPLFAGTFGPIANGFSICALVENWRDHVPIGGAENVDSTPVDDPSFLIAVNSISLICALVANAALLLNMARRIPFAIAQPITIVGWLVSSLLLIALVSVANTPVFRIEPRSEHVLTQAYYYAIIAAALYCIIACGMVITVVGAHRGHYEKEFRLTMSQRTLMLQTIGFITYLLLGALVYCKVENWKFLDSVYWANFTLLTVGIGTDNHPMTHLGRSLLFPYAIGGIVMLGLVVGSIRSLILDRGKHKLTARMTEKKREEALSNIDSEKRTIKVGFKTLSFEQKGLSEVERREQEFNIMRMVQESAETRRKWIALAFSTMAALGLWFIGAAVFQVTERKQGWTYFVSLYFSYTSLLTIGYGDFQVQSNSGKPFFVFWSLCAVPTLTLLISNMADTVVIGFRDITIWAGSITGLLPGEAGFRETVKTTAAKIDVKNLFSKGDASGNPPPPGFAATGGKDEQNKKTATEDFAMDRVTGHIEDEELREAEEAGERGDPIERDIHFYHYLLAKELRNVMKDAESSPPKQYSYHEWAYYLKLIGQDEADPKRHRKPPVEPNRDRSKGDGGPDVAKAHGEDEDGQPYEWSWLGTRSPLMGNKSEAEWILERLAATLEEELKKMRSQDPSERKQKPPVSMDDLRQRKKPKEEQNSSGESSSGGKSNGEKSSDEEESRSRSSKDRKKEQ</sequence>
<dbReference type="RefSeq" id="XP_007781617.1">
    <property type="nucleotide sequence ID" value="XM_007783427.1"/>
</dbReference>
<dbReference type="SUPFAM" id="SSF81324">
    <property type="entry name" value="Voltage-gated potassium channels"/>
    <property type="match status" value="2"/>
</dbReference>
<evidence type="ECO:0000313" key="11">
    <source>
        <dbReference type="EMBL" id="EON66300.1"/>
    </source>
</evidence>
<dbReference type="Gene3D" id="1.10.287.70">
    <property type="match status" value="2"/>
</dbReference>
<evidence type="ECO:0000256" key="5">
    <source>
        <dbReference type="ARBA" id="ARBA00023065"/>
    </source>
</evidence>
<dbReference type="GO" id="GO:0030322">
    <property type="term" value="P:stabilization of membrane potential"/>
    <property type="evidence" value="ECO:0007669"/>
    <property type="project" value="TreeGrafter"/>
</dbReference>
<dbReference type="GeneID" id="19903004"/>
<dbReference type="STRING" id="1168221.R7YWI6"/>
<organism evidence="11 12">
    <name type="scientific">Coniosporium apollinis (strain CBS 100218)</name>
    <name type="common">Rock-inhabiting black yeast</name>
    <dbReference type="NCBI Taxonomy" id="1168221"/>
    <lineage>
        <taxon>Eukaryota</taxon>
        <taxon>Fungi</taxon>
        <taxon>Dikarya</taxon>
        <taxon>Ascomycota</taxon>
        <taxon>Pezizomycotina</taxon>
        <taxon>Dothideomycetes</taxon>
        <taxon>Dothideomycetes incertae sedis</taxon>
        <taxon>Coniosporium</taxon>
    </lineage>
</organism>
<dbReference type="InterPro" id="IPR013099">
    <property type="entry name" value="K_chnl_dom"/>
</dbReference>
<feature type="transmembrane region" description="Helical" evidence="9">
    <location>
        <begin position="167"/>
        <end position="189"/>
    </location>
</feature>
<dbReference type="HOGENOM" id="CLU_013394_0_0_1"/>
<feature type="region of interest" description="Disordered" evidence="8">
    <location>
        <begin position="486"/>
        <end position="509"/>
    </location>
</feature>
<dbReference type="InterPro" id="IPR003280">
    <property type="entry name" value="2pore_dom_K_chnl"/>
</dbReference>
<accession>R7YWI6</accession>
<dbReference type="GO" id="GO:0005886">
    <property type="term" value="C:plasma membrane"/>
    <property type="evidence" value="ECO:0007669"/>
    <property type="project" value="TreeGrafter"/>
</dbReference>
<feature type="compositionally biased region" description="Basic and acidic residues" evidence="8">
    <location>
        <begin position="598"/>
        <end position="620"/>
    </location>
</feature>
<evidence type="ECO:0000256" key="4">
    <source>
        <dbReference type="ARBA" id="ARBA00022989"/>
    </source>
</evidence>
<evidence type="ECO:0000256" key="8">
    <source>
        <dbReference type="SAM" id="MobiDB-lite"/>
    </source>
</evidence>
<keyword evidence="7" id="KW-0407">Ion channel</keyword>
<feature type="region of interest" description="Disordered" evidence="8">
    <location>
        <begin position="589"/>
        <end position="638"/>
    </location>
</feature>
<feature type="domain" description="Potassium channel" evidence="10">
    <location>
        <begin position="216"/>
        <end position="288"/>
    </location>
</feature>
<evidence type="ECO:0000256" key="1">
    <source>
        <dbReference type="ARBA" id="ARBA00004141"/>
    </source>
</evidence>
<feature type="compositionally biased region" description="Basic and acidic residues" evidence="8">
    <location>
        <begin position="706"/>
        <end position="728"/>
    </location>
</feature>
<dbReference type="AlphaFoldDB" id="R7YWI6"/>
<feature type="region of interest" description="Disordered" evidence="8">
    <location>
        <begin position="1"/>
        <end position="35"/>
    </location>
</feature>
<feature type="compositionally biased region" description="Basic and acidic residues" evidence="8">
    <location>
        <begin position="21"/>
        <end position="30"/>
    </location>
</feature>
<dbReference type="GO" id="GO:0022841">
    <property type="term" value="F:potassium ion leak channel activity"/>
    <property type="evidence" value="ECO:0007669"/>
    <property type="project" value="TreeGrafter"/>
</dbReference>
<feature type="transmembrane region" description="Helical" evidence="9">
    <location>
        <begin position="359"/>
        <end position="382"/>
    </location>
</feature>
<dbReference type="eggNOG" id="KOG1418">
    <property type="taxonomic scope" value="Eukaryota"/>
</dbReference>
<feature type="compositionally biased region" description="Low complexity" evidence="8">
    <location>
        <begin position="694"/>
        <end position="703"/>
    </location>
</feature>
<dbReference type="GO" id="GO:0015271">
    <property type="term" value="F:outward rectifier potassium channel activity"/>
    <property type="evidence" value="ECO:0007669"/>
    <property type="project" value="TreeGrafter"/>
</dbReference>
<feature type="transmembrane region" description="Helical" evidence="9">
    <location>
        <begin position="420"/>
        <end position="440"/>
    </location>
</feature>
<dbReference type="OrthoDB" id="297496at2759"/>
<reference evidence="12" key="1">
    <citation type="submission" date="2012-06" db="EMBL/GenBank/DDBJ databases">
        <title>The genome sequence of Coniosporium apollinis CBS 100218.</title>
        <authorList>
            <consortium name="The Broad Institute Genome Sequencing Platform"/>
            <person name="Cuomo C."/>
            <person name="Gorbushina A."/>
            <person name="Noack S."/>
            <person name="Walker B."/>
            <person name="Young S.K."/>
            <person name="Zeng Q."/>
            <person name="Gargeya S."/>
            <person name="Fitzgerald M."/>
            <person name="Haas B."/>
            <person name="Abouelleil A."/>
            <person name="Alvarado L."/>
            <person name="Arachchi H.M."/>
            <person name="Berlin A.M."/>
            <person name="Chapman S.B."/>
            <person name="Goldberg J."/>
            <person name="Griggs A."/>
            <person name="Gujja S."/>
            <person name="Hansen M."/>
            <person name="Howarth C."/>
            <person name="Imamovic A."/>
            <person name="Larimer J."/>
            <person name="McCowan C."/>
            <person name="Montmayeur A."/>
            <person name="Murphy C."/>
            <person name="Neiman D."/>
            <person name="Pearson M."/>
            <person name="Priest M."/>
            <person name="Roberts A."/>
            <person name="Saif S."/>
            <person name="Shea T."/>
            <person name="Sisk P."/>
            <person name="Sykes S."/>
            <person name="Wortman J."/>
            <person name="Nusbaum C."/>
            <person name="Birren B."/>
        </authorList>
    </citation>
    <scope>NUCLEOTIDE SEQUENCE [LARGE SCALE GENOMIC DNA]</scope>
    <source>
        <strain evidence="12">CBS 100218</strain>
    </source>
</reference>